<organism evidence="1 2">
    <name type="scientific">Paracoccus amoyensis</name>
    <dbReference type="NCBI Taxonomy" id="2760093"/>
    <lineage>
        <taxon>Bacteria</taxon>
        <taxon>Pseudomonadati</taxon>
        <taxon>Pseudomonadota</taxon>
        <taxon>Alphaproteobacteria</taxon>
        <taxon>Rhodobacterales</taxon>
        <taxon>Paracoccaceae</taxon>
        <taxon>Paracoccus</taxon>
    </lineage>
</organism>
<protein>
    <submittedName>
        <fullName evidence="1">Uncharacterized protein</fullName>
    </submittedName>
</protein>
<proteinExistence type="predicted"/>
<accession>A0A926GD43</accession>
<dbReference type="Proteomes" id="UP000608594">
    <property type="component" value="Unassembled WGS sequence"/>
</dbReference>
<gene>
    <name evidence="1" type="ORF">H4P12_05215</name>
</gene>
<dbReference type="EMBL" id="JACOQL010000002">
    <property type="protein sequence ID" value="MBC9246122.1"/>
    <property type="molecule type" value="Genomic_DNA"/>
</dbReference>
<evidence type="ECO:0000313" key="1">
    <source>
        <dbReference type="EMBL" id="MBC9246122.1"/>
    </source>
</evidence>
<dbReference type="RefSeq" id="WP_187792570.1">
    <property type="nucleotide sequence ID" value="NZ_JACOQL010000002.1"/>
</dbReference>
<sequence>MSWLSRHATAIQTASAAATVLVAVAALIGVKLQLDGADRVQREQSAREAYRSHLALATGLPAFAAPQDACALMASEQEGAYIAFVDHLLYSAEQMLAVSDGWDASFRDELLPHRDYLCSAAAPKGDTQEIIALLAQFRDVECAPTSGCQ</sequence>
<name>A0A926GD43_9RHOB</name>
<evidence type="ECO:0000313" key="2">
    <source>
        <dbReference type="Proteomes" id="UP000608594"/>
    </source>
</evidence>
<keyword evidence="2" id="KW-1185">Reference proteome</keyword>
<reference evidence="1" key="1">
    <citation type="submission" date="2020-08" db="EMBL/GenBank/DDBJ databases">
        <title>Paracoccus amoyensis sp. nov., isolated from the surface seawater at coast of Xiamen, Fujian.</title>
        <authorList>
            <person name="Lyu L."/>
        </authorList>
    </citation>
    <scope>NUCLEOTIDE SEQUENCE</scope>
    <source>
        <strain evidence="1">11-3</strain>
    </source>
</reference>
<dbReference type="AlphaFoldDB" id="A0A926GD43"/>
<comment type="caution">
    <text evidence="1">The sequence shown here is derived from an EMBL/GenBank/DDBJ whole genome shotgun (WGS) entry which is preliminary data.</text>
</comment>